<sequence length="136" mass="14865">MNTWIKNSLLVALSAALLAGTVQAQPRPAERNPHSQHDAQRGPSQSHGAPAHRPAAPQQRHDAGPRGPQAHFERHDFRSGQRLPNDYRGHHYVVDNWRAHGLKAPPRGQHWVQVGGDYLLVSIATGVIASVLLGGR</sequence>
<evidence type="ECO:0000256" key="2">
    <source>
        <dbReference type="SAM" id="SignalP"/>
    </source>
</evidence>
<feature type="region of interest" description="Disordered" evidence="1">
    <location>
        <begin position="24"/>
        <end position="84"/>
    </location>
</feature>
<keyword evidence="4" id="KW-1185">Reference proteome</keyword>
<protein>
    <recommendedName>
        <fullName evidence="5">Integral membrane-like protein</fullName>
    </recommendedName>
</protein>
<dbReference type="RefSeq" id="WP_087276763.1">
    <property type="nucleotide sequence ID" value="NZ_CP021455.1"/>
</dbReference>
<feature type="signal peptide" evidence="2">
    <location>
        <begin position="1"/>
        <end position="24"/>
    </location>
</feature>
<accession>A0A1Y0EJ75</accession>
<dbReference type="Pfam" id="PF11776">
    <property type="entry name" value="RcnB"/>
    <property type="match status" value="1"/>
</dbReference>
<gene>
    <name evidence="3" type="ORF">CCO03_02375</name>
</gene>
<dbReference type="InterPro" id="IPR024572">
    <property type="entry name" value="RcnB"/>
</dbReference>
<dbReference type="AlphaFoldDB" id="A0A1Y0EJ75"/>
<feature type="chain" id="PRO_5012598203" description="Integral membrane-like protein" evidence="2">
    <location>
        <begin position="25"/>
        <end position="136"/>
    </location>
</feature>
<evidence type="ECO:0008006" key="5">
    <source>
        <dbReference type="Google" id="ProtNLM"/>
    </source>
</evidence>
<feature type="compositionally biased region" description="Basic and acidic residues" evidence="1">
    <location>
        <begin position="28"/>
        <end position="40"/>
    </location>
</feature>
<dbReference type="Gene3D" id="3.10.450.160">
    <property type="entry name" value="inner membrane protein cigr"/>
    <property type="match status" value="1"/>
</dbReference>
<evidence type="ECO:0000313" key="3">
    <source>
        <dbReference type="EMBL" id="ARU03685.1"/>
    </source>
</evidence>
<reference evidence="3 4" key="1">
    <citation type="submission" date="2017-05" db="EMBL/GenBank/DDBJ databases">
        <authorList>
            <person name="Song R."/>
            <person name="Chenine A.L."/>
            <person name="Ruprecht R.M."/>
        </authorList>
    </citation>
    <scope>NUCLEOTIDE SEQUENCE [LARGE SCALE GENOMIC DNA]</scope>
    <source>
        <strain evidence="3 4">DSM 26136</strain>
    </source>
</reference>
<keyword evidence="2" id="KW-0732">Signal</keyword>
<dbReference type="Proteomes" id="UP000196138">
    <property type="component" value="Chromosome"/>
</dbReference>
<name>A0A1Y0EJ75_9BURK</name>
<proteinExistence type="predicted"/>
<evidence type="ECO:0000256" key="1">
    <source>
        <dbReference type="SAM" id="MobiDB-lite"/>
    </source>
</evidence>
<dbReference type="KEGG" id="cser:CCO03_02375"/>
<dbReference type="EMBL" id="CP021455">
    <property type="protein sequence ID" value="ARU03685.1"/>
    <property type="molecule type" value="Genomic_DNA"/>
</dbReference>
<dbReference type="OrthoDB" id="6687316at2"/>
<feature type="compositionally biased region" description="Basic and acidic residues" evidence="1">
    <location>
        <begin position="71"/>
        <end position="84"/>
    </location>
</feature>
<feature type="compositionally biased region" description="Low complexity" evidence="1">
    <location>
        <begin position="49"/>
        <end position="58"/>
    </location>
</feature>
<organism evidence="3 4">
    <name type="scientific">Comamonas serinivorans</name>
    <dbReference type="NCBI Taxonomy" id="1082851"/>
    <lineage>
        <taxon>Bacteria</taxon>
        <taxon>Pseudomonadati</taxon>
        <taxon>Pseudomonadota</taxon>
        <taxon>Betaproteobacteria</taxon>
        <taxon>Burkholderiales</taxon>
        <taxon>Comamonadaceae</taxon>
        <taxon>Comamonas</taxon>
    </lineage>
</organism>
<evidence type="ECO:0000313" key="4">
    <source>
        <dbReference type="Proteomes" id="UP000196138"/>
    </source>
</evidence>